<proteinExistence type="predicted"/>
<protein>
    <recommendedName>
        <fullName evidence="3">Transposase</fullName>
    </recommendedName>
</protein>
<evidence type="ECO:0000313" key="1">
    <source>
        <dbReference type="EMBL" id="MFK4440701.1"/>
    </source>
</evidence>
<gene>
    <name evidence="1" type="ORF">ABH943_000707</name>
</gene>
<accession>A0ABW8MD75</accession>
<organism evidence="1 2">
    <name type="scientific">Caballeronia udeis</name>
    <dbReference type="NCBI Taxonomy" id="1232866"/>
    <lineage>
        <taxon>Bacteria</taxon>
        <taxon>Pseudomonadati</taxon>
        <taxon>Pseudomonadota</taxon>
        <taxon>Betaproteobacteria</taxon>
        <taxon>Burkholderiales</taxon>
        <taxon>Burkholderiaceae</taxon>
        <taxon>Caballeronia</taxon>
    </lineage>
</organism>
<dbReference type="EMBL" id="JBIYDN010000002">
    <property type="protein sequence ID" value="MFK4440701.1"/>
    <property type="molecule type" value="Genomic_DNA"/>
</dbReference>
<name>A0ABW8MD75_9BURK</name>
<evidence type="ECO:0008006" key="3">
    <source>
        <dbReference type="Google" id="ProtNLM"/>
    </source>
</evidence>
<reference evidence="1 2" key="1">
    <citation type="submission" date="2024-10" db="EMBL/GenBank/DDBJ databases">
        <authorList>
            <person name="Deangelis K."/>
            <person name="Huntemann M."/>
            <person name="Clum A."/>
            <person name="Wang J."/>
            <person name="Palaniappan K."/>
            <person name="Ritter S."/>
            <person name="Chen I.-M."/>
            <person name="Stamatis D."/>
            <person name="Reddy T."/>
            <person name="O'Malley R."/>
            <person name="Daum C."/>
            <person name="Ng V."/>
            <person name="Ivanova N."/>
            <person name="Kyrpides N."/>
            <person name="Woyke T."/>
        </authorList>
    </citation>
    <scope>NUCLEOTIDE SEQUENCE [LARGE SCALE GENOMIC DNA]</scope>
    <source>
        <strain evidence="1 2">GAS97</strain>
    </source>
</reference>
<dbReference type="Proteomes" id="UP001620514">
    <property type="component" value="Unassembled WGS sequence"/>
</dbReference>
<keyword evidence="2" id="KW-1185">Reference proteome</keyword>
<sequence>MEFCIESMAEGERRATKRIGKELTQELARLKHRVARMQTPTPEKVAELLHRELQIWMGEQQKLARMAVRELSGWSAA</sequence>
<comment type="caution">
    <text evidence="1">The sequence shown here is derived from an EMBL/GenBank/DDBJ whole genome shotgun (WGS) entry which is preliminary data.</text>
</comment>
<reference evidence="1 2" key="2">
    <citation type="submission" date="2024-11" db="EMBL/GenBank/DDBJ databases">
        <title>Using genomics to understand microbial adaptation to soil warming.</title>
        <authorList>
            <person name="Deangelis K.M. PhD."/>
        </authorList>
    </citation>
    <scope>NUCLEOTIDE SEQUENCE [LARGE SCALE GENOMIC DNA]</scope>
    <source>
        <strain evidence="1 2">GAS97</strain>
    </source>
</reference>
<dbReference type="RefSeq" id="WP_404604397.1">
    <property type="nucleotide sequence ID" value="NZ_JBIYDN010000002.1"/>
</dbReference>
<evidence type="ECO:0000313" key="2">
    <source>
        <dbReference type="Proteomes" id="UP001620514"/>
    </source>
</evidence>